<proteinExistence type="predicted"/>
<gene>
    <name evidence="2" type="ORF">G4D63_06270</name>
</gene>
<dbReference type="GO" id="GO:1990189">
    <property type="term" value="F:protein N-terminal-serine acetyltransferase activity"/>
    <property type="evidence" value="ECO:0007669"/>
    <property type="project" value="TreeGrafter"/>
</dbReference>
<dbReference type="Pfam" id="PF13302">
    <property type="entry name" value="Acetyltransf_3"/>
    <property type="match status" value="1"/>
</dbReference>
<dbReference type="PANTHER" id="PTHR43441:SF3">
    <property type="entry name" value="ACETYLTRANSFERASE"/>
    <property type="match status" value="1"/>
</dbReference>
<reference evidence="2 3" key="1">
    <citation type="submission" date="2020-02" db="EMBL/GenBank/DDBJ databases">
        <title>Bacillus aquiflavi sp. nov., isolated from yellow water of strong flavor Chinese baijiu in Yibin region of China.</title>
        <authorList>
            <person name="Xie J."/>
        </authorList>
    </citation>
    <scope>NUCLEOTIDE SEQUENCE [LARGE SCALE GENOMIC DNA]</scope>
    <source>
        <strain evidence="2 3">SA4</strain>
    </source>
</reference>
<sequence>MKPILLDFPSHFSTKRLFIRMPQPGDGKVVHDAIKASCEELKPWLPFAKKDQTLEQVEENIREAHAKFLLREDLRLLVFHLETGEFIGSSGLHRIDWDVPKFEIGYWVDTRYAGKGYITEAVEGITKFAFDELHARRVEIRMDSKNERSRAIPERLGYELEGILRNDDLALDGSGLRDTCIYSVVR</sequence>
<evidence type="ECO:0000313" key="2">
    <source>
        <dbReference type="EMBL" id="NEY71346.1"/>
    </source>
</evidence>
<dbReference type="Gene3D" id="3.40.630.30">
    <property type="match status" value="1"/>
</dbReference>
<accession>A0A6M0Q4N6</accession>
<evidence type="ECO:0000313" key="3">
    <source>
        <dbReference type="Proteomes" id="UP000481043"/>
    </source>
</evidence>
<evidence type="ECO:0000259" key="1">
    <source>
        <dbReference type="PROSITE" id="PS51186"/>
    </source>
</evidence>
<dbReference type="AlphaFoldDB" id="A0A6M0Q4N6"/>
<feature type="domain" description="N-acetyltransferase" evidence="1">
    <location>
        <begin position="28"/>
        <end position="178"/>
    </location>
</feature>
<dbReference type="RefSeq" id="WP_163178806.1">
    <property type="nucleotide sequence ID" value="NZ_JAAIWM010000002.1"/>
</dbReference>
<dbReference type="InterPro" id="IPR016181">
    <property type="entry name" value="Acyl_CoA_acyltransferase"/>
</dbReference>
<keyword evidence="2" id="KW-0808">Transferase</keyword>
<dbReference type="GO" id="GO:0005737">
    <property type="term" value="C:cytoplasm"/>
    <property type="evidence" value="ECO:0007669"/>
    <property type="project" value="TreeGrafter"/>
</dbReference>
<keyword evidence="3" id="KW-1185">Reference proteome</keyword>
<dbReference type="InterPro" id="IPR051908">
    <property type="entry name" value="Ribosomal_N-acetyltransferase"/>
</dbReference>
<dbReference type="EMBL" id="JAAIWM010000002">
    <property type="protein sequence ID" value="NEY71346.1"/>
    <property type="molecule type" value="Genomic_DNA"/>
</dbReference>
<name>A0A6M0Q4N6_9BACI</name>
<comment type="caution">
    <text evidence="2">The sequence shown here is derived from an EMBL/GenBank/DDBJ whole genome shotgun (WGS) entry which is preliminary data.</text>
</comment>
<dbReference type="Proteomes" id="UP000481043">
    <property type="component" value="Unassembled WGS sequence"/>
</dbReference>
<dbReference type="SUPFAM" id="SSF55729">
    <property type="entry name" value="Acyl-CoA N-acyltransferases (Nat)"/>
    <property type="match status" value="1"/>
</dbReference>
<dbReference type="PROSITE" id="PS51186">
    <property type="entry name" value="GNAT"/>
    <property type="match status" value="1"/>
</dbReference>
<dbReference type="InterPro" id="IPR000182">
    <property type="entry name" value="GNAT_dom"/>
</dbReference>
<dbReference type="PANTHER" id="PTHR43441">
    <property type="entry name" value="RIBOSOMAL-PROTEIN-SERINE ACETYLTRANSFERASE"/>
    <property type="match status" value="1"/>
</dbReference>
<dbReference type="GO" id="GO:0008999">
    <property type="term" value="F:protein-N-terminal-alanine acetyltransferase activity"/>
    <property type="evidence" value="ECO:0007669"/>
    <property type="project" value="TreeGrafter"/>
</dbReference>
<organism evidence="2 3">
    <name type="scientific">Bacillus mesophilus</name>
    <dbReference type="NCBI Taxonomy" id="1808955"/>
    <lineage>
        <taxon>Bacteria</taxon>
        <taxon>Bacillati</taxon>
        <taxon>Bacillota</taxon>
        <taxon>Bacilli</taxon>
        <taxon>Bacillales</taxon>
        <taxon>Bacillaceae</taxon>
        <taxon>Bacillus</taxon>
    </lineage>
</organism>
<protein>
    <submittedName>
        <fullName evidence="2">GNAT family N-acetyltransferase</fullName>
    </submittedName>
</protein>